<dbReference type="Gene3D" id="3.20.20.120">
    <property type="entry name" value="Enolase-like C-terminal domain"/>
    <property type="match status" value="1"/>
</dbReference>
<organism evidence="5 6">
    <name type="scientific">Brucella grignonensis</name>
    <dbReference type="NCBI Taxonomy" id="94627"/>
    <lineage>
        <taxon>Bacteria</taxon>
        <taxon>Pseudomonadati</taxon>
        <taxon>Pseudomonadota</taxon>
        <taxon>Alphaproteobacteria</taxon>
        <taxon>Hyphomicrobiales</taxon>
        <taxon>Brucellaceae</taxon>
        <taxon>Brucella/Ochrobactrum group</taxon>
        <taxon>Brucella</taxon>
    </lineage>
</organism>
<dbReference type="SUPFAM" id="SSF54826">
    <property type="entry name" value="Enolase N-terminal domain-like"/>
    <property type="match status" value="1"/>
</dbReference>
<dbReference type="PANTHER" id="PTHR13794">
    <property type="entry name" value="ENOLASE SUPERFAMILY, MANDELATE RACEMASE"/>
    <property type="match status" value="1"/>
</dbReference>
<dbReference type="GO" id="GO:0000287">
    <property type="term" value="F:magnesium ion binding"/>
    <property type="evidence" value="ECO:0007669"/>
    <property type="project" value="TreeGrafter"/>
</dbReference>
<dbReference type="PANTHER" id="PTHR13794:SF58">
    <property type="entry name" value="MITOCHONDRIAL ENOLASE SUPERFAMILY MEMBER 1"/>
    <property type="match status" value="1"/>
</dbReference>
<evidence type="ECO:0000313" key="6">
    <source>
        <dbReference type="Proteomes" id="UP000216478"/>
    </source>
</evidence>
<comment type="cofactor">
    <cofactor evidence="1">
        <name>Mg(2+)</name>
        <dbReference type="ChEBI" id="CHEBI:18420"/>
    </cofactor>
</comment>
<sequence>MIITNFEIRCCRHDQTKISGDALKDSGDQNGLEFLVYTLETDDGMTASMFAFAGRSARGSGELAAAGLRPLLVGREALDREALWHDFRKNDRFWNHLPIYSYGPADACLWLLGATAARQPLHKYIGSYRNEVPAYYSSMFFNSAEQYVAEALETKNAGLKGYKLHPPGKSVDEDIEIHAAVREAVGPHFPLMSDPVAFMTLPEAVRYGRGLERLGYLWLEEPIQDENFSSLRELTRILDIPVIGTEVLGKHPYSVAECISTKVVDAVRADVSWTGGVTGTLKTAHLAESFNANCEVHSAIFQPLDLVNLHICAAIRNCSFFELLSPRKDFDFGLAEPIVFQDGMAVLPEAPGLGVDLDWNLIENATFARV</sequence>
<keyword evidence="3" id="KW-0460">Magnesium</keyword>
<dbReference type="EMBL" id="NNRL01000166">
    <property type="protein sequence ID" value="OYR08466.1"/>
    <property type="molecule type" value="Genomic_DNA"/>
</dbReference>
<evidence type="ECO:0000259" key="4">
    <source>
        <dbReference type="SMART" id="SM00922"/>
    </source>
</evidence>
<evidence type="ECO:0000256" key="3">
    <source>
        <dbReference type="ARBA" id="ARBA00022842"/>
    </source>
</evidence>
<protein>
    <submittedName>
        <fullName evidence="5">Mandelate racemase / muconate lactonizing enzyme, C-terminal domain protein</fullName>
    </submittedName>
</protein>
<accession>A0A256F192</accession>
<dbReference type="Proteomes" id="UP000216478">
    <property type="component" value="Unassembled WGS sequence"/>
</dbReference>
<dbReference type="AlphaFoldDB" id="A0A256F192"/>
<dbReference type="InterPro" id="IPR013342">
    <property type="entry name" value="Mandelate_racemase_C"/>
</dbReference>
<dbReference type="InterPro" id="IPR036849">
    <property type="entry name" value="Enolase-like_C_sf"/>
</dbReference>
<dbReference type="GO" id="GO:0016052">
    <property type="term" value="P:carbohydrate catabolic process"/>
    <property type="evidence" value="ECO:0007669"/>
    <property type="project" value="TreeGrafter"/>
</dbReference>
<keyword evidence="6" id="KW-1185">Reference proteome</keyword>
<name>A0A256F192_9HYPH</name>
<dbReference type="GO" id="GO:0016836">
    <property type="term" value="F:hydro-lyase activity"/>
    <property type="evidence" value="ECO:0007669"/>
    <property type="project" value="TreeGrafter"/>
</dbReference>
<dbReference type="SUPFAM" id="SSF51604">
    <property type="entry name" value="Enolase C-terminal domain-like"/>
    <property type="match status" value="1"/>
</dbReference>
<proteinExistence type="predicted"/>
<evidence type="ECO:0000313" key="5">
    <source>
        <dbReference type="EMBL" id="OYR08466.1"/>
    </source>
</evidence>
<dbReference type="SFLD" id="SFLDG00179">
    <property type="entry name" value="mandelate_racemase"/>
    <property type="match status" value="1"/>
</dbReference>
<feature type="domain" description="Mandelate racemase/muconate lactonizing enzyme C-terminal" evidence="4">
    <location>
        <begin position="144"/>
        <end position="241"/>
    </location>
</feature>
<dbReference type="OrthoDB" id="9802699at2"/>
<dbReference type="SFLD" id="SFLDS00001">
    <property type="entry name" value="Enolase"/>
    <property type="match status" value="1"/>
</dbReference>
<comment type="caution">
    <text evidence="5">The sequence shown here is derived from an EMBL/GenBank/DDBJ whole genome shotgun (WGS) entry which is preliminary data.</text>
</comment>
<reference evidence="5 6" key="1">
    <citation type="submission" date="2017-07" db="EMBL/GenBank/DDBJ databases">
        <title>Phylogenetic study on the rhizospheric bacterium Ochrobactrum sp. A44.</title>
        <authorList>
            <person name="Krzyzanowska D.M."/>
            <person name="Ossowicki A."/>
            <person name="Rajewska M."/>
            <person name="Maciag T."/>
            <person name="Kaczynski Z."/>
            <person name="Czerwicka M."/>
            <person name="Jafra S."/>
        </authorList>
    </citation>
    <scope>NUCLEOTIDE SEQUENCE [LARGE SCALE GENOMIC DNA]</scope>
    <source>
        <strain evidence="5 6">OgA9a</strain>
    </source>
</reference>
<gene>
    <name evidence="5" type="ORF">CEV33_3192</name>
</gene>
<dbReference type="InterPro" id="IPR029017">
    <property type="entry name" value="Enolase-like_N"/>
</dbReference>
<dbReference type="Pfam" id="PF13378">
    <property type="entry name" value="MR_MLE_C"/>
    <property type="match status" value="1"/>
</dbReference>
<dbReference type="Gene3D" id="3.30.390.10">
    <property type="entry name" value="Enolase-like, N-terminal domain"/>
    <property type="match status" value="1"/>
</dbReference>
<evidence type="ECO:0000256" key="2">
    <source>
        <dbReference type="ARBA" id="ARBA00022723"/>
    </source>
</evidence>
<evidence type="ECO:0000256" key="1">
    <source>
        <dbReference type="ARBA" id="ARBA00001946"/>
    </source>
</evidence>
<dbReference type="SMART" id="SM00922">
    <property type="entry name" value="MR_MLE"/>
    <property type="match status" value="1"/>
</dbReference>
<dbReference type="InterPro" id="IPR046945">
    <property type="entry name" value="RHMD-like"/>
</dbReference>
<dbReference type="RefSeq" id="WP_094542248.1">
    <property type="nucleotide sequence ID" value="NZ_JBHEER010000010.1"/>
</dbReference>
<keyword evidence="2" id="KW-0479">Metal-binding</keyword>
<dbReference type="InterPro" id="IPR029065">
    <property type="entry name" value="Enolase_C-like"/>
</dbReference>